<dbReference type="PANTHER" id="PTHR10579">
    <property type="entry name" value="CALCIUM-ACTIVATED CHLORIDE CHANNEL REGULATOR"/>
    <property type="match status" value="1"/>
</dbReference>
<evidence type="ECO:0000256" key="1">
    <source>
        <dbReference type="SAM" id="SignalP"/>
    </source>
</evidence>
<accession>A0A160PP43</accession>
<reference evidence="3 4" key="1">
    <citation type="submission" date="2016-02" db="EMBL/GenBank/DDBJ databases">
        <title>Corynebacterium glutamicum N24 whole genome sequencing project.</title>
        <authorList>
            <person name="Matsutani M."/>
            <person name="Nangtapong N."/>
            <person name="Yakushi T."/>
            <person name="Matsushita K."/>
        </authorList>
    </citation>
    <scope>NUCLEOTIDE SEQUENCE [LARGE SCALE GENOMIC DNA]</scope>
    <source>
        <strain evidence="3 4">N24</strain>
    </source>
</reference>
<dbReference type="SUPFAM" id="SSF53850">
    <property type="entry name" value="Periplasmic binding protein-like II"/>
    <property type="match status" value="1"/>
</dbReference>
<name>A0A160PP43_9CORY</name>
<dbReference type="InterPro" id="IPR002035">
    <property type="entry name" value="VWF_A"/>
</dbReference>
<protein>
    <submittedName>
        <fullName evidence="3">von Willebrand factor type A</fullName>
    </submittedName>
</protein>
<sequence>MKTFLKSLALGVSMVLLAGCSTVTLGAGSGSLGGGSSDPLKIVAATELEDLQPAIEQASNELGFDIELSFPGGTLSNSQALKDGEFDQDFDATWFATNRYVDLIGASAKLGETTKIATSPVAIAVKTDLAEDLGWDQRQPTWEELGEAAGDRNFTFGMTDPATSNSGFSALVAMATAYADTGQALNVNDIPAIAAPMSEFLSGQTITSGSSGWLKNTFLEQPDRVDAIINYESVLHTMITEDNADITVVVPADGVVSADYPLSTITGSDQGEQVAALAGWFAEHPETLTDAYRRPTTANAPLPAELSAQTIIEAPFPGSKSVTDALIDAYSNQFRVPGETTFVLDVSGSMQGERISLLKETMSDLITGDATTDLANVSLREREKVTIIPFSFTPHETINETLGHVDSPSRVDLAQQVDALQADGGTGIYDAVLAAYSQSVAVDYIPSIVLMTDGELTAGRTYPQFLEEWTALPNNIRSIPVFVILYGEANVADMEQLATTTGGKTFDALNGDLNEAFKEIRAYQ</sequence>
<dbReference type="Pfam" id="PF13768">
    <property type="entry name" value="VWA_3"/>
    <property type="match status" value="1"/>
</dbReference>
<evidence type="ECO:0000313" key="3">
    <source>
        <dbReference type="EMBL" id="BAU95757.1"/>
    </source>
</evidence>
<dbReference type="InterPro" id="IPR051266">
    <property type="entry name" value="CLCR"/>
</dbReference>
<keyword evidence="4" id="KW-1185">Reference proteome</keyword>
<organism evidence="3 4">
    <name type="scientific">Corynebacterium suranareeae</name>
    <dbReference type="NCBI Taxonomy" id="2506452"/>
    <lineage>
        <taxon>Bacteria</taxon>
        <taxon>Bacillati</taxon>
        <taxon>Actinomycetota</taxon>
        <taxon>Actinomycetes</taxon>
        <taxon>Mycobacteriales</taxon>
        <taxon>Corynebacteriaceae</taxon>
        <taxon>Corynebacterium</taxon>
    </lineage>
</organism>
<evidence type="ECO:0000313" key="4">
    <source>
        <dbReference type="Proteomes" id="UP000218244"/>
    </source>
</evidence>
<dbReference type="KEGG" id="csur:N24_1495"/>
<dbReference type="EMBL" id="AP017369">
    <property type="protein sequence ID" value="BAU95757.1"/>
    <property type="molecule type" value="Genomic_DNA"/>
</dbReference>
<feature type="chain" id="PRO_5038400154" evidence="1">
    <location>
        <begin position="19"/>
        <end position="524"/>
    </location>
</feature>
<dbReference type="Gene3D" id="3.40.50.410">
    <property type="entry name" value="von Willebrand factor, type A domain"/>
    <property type="match status" value="1"/>
</dbReference>
<dbReference type="PROSITE" id="PS51257">
    <property type="entry name" value="PROKAR_LIPOPROTEIN"/>
    <property type="match status" value="1"/>
</dbReference>
<keyword evidence="1" id="KW-0732">Signal</keyword>
<dbReference type="Pfam" id="PF13531">
    <property type="entry name" value="SBP_bac_11"/>
    <property type="match status" value="1"/>
</dbReference>
<dbReference type="SUPFAM" id="SSF53300">
    <property type="entry name" value="vWA-like"/>
    <property type="match status" value="1"/>
</dbReference>
<feature type="signal peptide" evidence="1">
    <location>
        <begin position="1"/>
        <end position="18"/>
    </location>
</feature>
<feature type="domain" description="VWFA" evidence="2">
    <location>
        <begin position="339"/>
        <end position="524"/>
    </location>
</feature>
<dbReference type="Proteomes" id="UP000218244">
    <property type="component" value="Chromosome"/>
</dbReference>
<gene>
    <name evidence="3" type="ORF">N24_1495</name>
</gene>
<dbReference type="PROSITE" id="PS50234">
    <property type="entry name" value="VWFA"/>
    <property type="match status" value="1"/>
</dbReference>
<dbReference type="Gene3D" id="3.40.190.10">
    <property type="entry name" value="Periplasmic binding protein-like II"/>
    <property type="match status" value="2"/>
</dbReference>
<proteinExistence type="predicted"/>
<dbReference type="RefSeq" id="WP_096455751.1">
    <property type="nucleotide sequence ID" value="NZ_AP017369.1"/>
</dbReference>
<evidence type="ECO:0000259" key="2">
    <source>
        <dbReference type="PROSITE" id="PS50234"/>
    </source>
</evidence>
<dbReference type="InterPro" id="IPR036465">
    <property type="entry name" value="vWFA_dom_sf"/>
</dbReference>
<dbReference type="PANTHER" id="PTHR10579:SF43">
    <property type="entry name" value="ZINC FINGER (C3HC4-TYPE RING FINGER) FAMILY PROTEIN"/>
    <property type="match status" value="1"/>
</dbReference>
<dbReference type="SMART" id="SM00327">
    <property type="entry name" value="VWA"/>
    <property type="match status" value="1"/>
</dbReference>
<dbReference type="AlphaFoldDB" id="A0A160PP43"/>